<evidence type="ECO:0000256" key="2">
    <source>
        <dbReference type="ARBA" id="ARBA00022801"/>
    </source>
</evidence>
<dbReference type="InterPro" id="IPR036477">
    <property type="entry name" value="Formyl_transf_N_sf"/>
</dbReference>
<protein>
    <recommendedName>
        <fullName evidence="3 4">Formyltetrahydrofolate deformylase</fullName>
        <ecNumber evidence="3 4">3.5.1.10</ecNumber>
    </recommendedName>
    <alternativeName>
        <fullName evidence="3">Formyl-FH(4) hydrolase</fullName>
    </alternativeName>
</protein>
<dbReference type="EMBL" id="QPID01000012">
    <property type="protein sequence ID" value="RCU45191.1"/>
    <property type="molecule type" value="Genomic_DNA"/>
</dbReference>
<dbReference type="SUPFAM" id="SSF53328">
    <property type="entry name" value="Formyltransferase"/>
    <property type="match status" value="1"/>
</dbReference>
<name>A0A368N6K3_9GAMM</name>
<comment type="function">
    <text evidence="3">Catalyzes the hydrolysis of 10-formyltetrahydrofolate (formyl-FH4) to formate and tetrahydrofolate (FH4).</text>
</comment>
<dbReference type="GO" id="GO:0006730">
    <property type="term" value="P:one-carbon metabolic process"/>
    <property type="evidence" value="ECO:0007669"/>
    <property type="project" value="UniProtKB-KW"/>
</dbReference>
<sequence length="289" mass="32802">MSNTAAASATLLINCPDRKGLVHIVTQFIYSNGGNVIDLEQHVDREDNRFFMRIEWDLSDFAIPVDALSGAFEKALANPYEMQWQLSFSDRKPRMAVFVSQHEHCLYDMLARYQSGEWDLEIPLIISNHTKMQAAAEAAGIPFYHLPVTKETKADVEAEQKALLQAHDVDFIVLARYMQILSDDFIQQFPNRVINIHHSFLPAFPGAKPYHSAYARGVKIIGATSHYVTAELDAGPIIEQDVAHVRHTDTVDDLVRKGRDVEKVVLSRAIWRHINQKVIAHNNRTVVFD</sequence>
<dbReference type="CDD" id="cd04875">
    <property type="entry name" value="ACT_F4HF-DF"/>
    <property type="match status" value="1"/>
</dbReference>
<evidence type="ECO:0000259" key="5">
    <source>
        <dbReference type="PROSITE" id="PS51671"/>
    </source>
</evidence>
<evidence type="ECO:0000256" key="1">
    <source>
        <dbReference type="ARBA" id="ARBA00022563"/>
    </source>
</evidence>
<feature type="domain" description="ACT" evidence="5">
    <location>
        <begin position="10"/>
        <end position="91"/>
    </location>
</feature>
<keyword evidence="7" id="KW-1185">Reference proteome</keyword>
<dbReference type="UniPathway" id="UPA00074">
    <property type="reaction ID" value="UER00170"/>
</dbReference>
<dbReference type="OrthoDB" id="9806170at2"/>
<comment type="caution">
    <text evidence="6">The sequence shown here is derived from an EMBL/GenBank/DDBJ whole genome shotgun (WGS) entry which is preliminary data.</text>
</comment>
<dbReference type="PIRSF" id="PIRSF036480">
    <property type="entry name" value="FormyFH4_hydr"/>
    <property type="match status" value="1"/>
</dbReference>
<evidence type="ECO:0000313" key="6">
    <source>
        <dbReference type="EMBL" id="RCU45191.1"/>
    </source>
</evidence>
<dbReference type="InterPro" id="IPR041729">
    <property type="entry name" value="Formyl-FH4-Hydrolase_C"/>
</dbReference>
<dbReference type="InterPro" id="IPR004810">
    <property type="entry name" value="PurU"/>
</dbReference>
<dbReference type="PANTHER" id="PTHR42706:SF1">
    <property type="entry name" value="FORMYLTETRAHYDROFOLATE DEFORMYLASE 2, MITOCHONDRIAL"/>
    <property type="match status" value="1"/>
</dbReference>
<dbReference type="CDD" id="cd08648">
    <property type="entry name" value="FMT_core_Formyl-FH4-Hydrolase_C"/>
    <property type="match status" value="1"/>
</dbReference>
<gene>
    <name evidence="3 6" type="primary">purU</name>
    <name evidence="6" type="ORF">DU002_17345</name>
</gene>
<evidence type="ECO:0000256" key="3">
    <source>
        <dbReference type="HAMAP-Rule" id="MF_01927"/>
    </source>
</evidence>
<dbReference type="GO" id="GO:0006189">
    <property type="term" value="P:'de novo' IMP biosynthetic process"/>
    <property type="evidence" value="ECO:0007669"/>
    <property type="project" value="UniProtKB-UniRule"/>
</dbReference>
<proteinExistence type="inferred from homology"/>
<dbReference type="NCBIfam" id="TIGR00655">
    <property type="entry name" value="PurU"/>
    <property type="match status" value="1"/>
</dbReference>
<dbReference type="InterPro" id="IPR045865">
    <property type="entry name" value="ACT-like_dom_sf"/>
</dbReference>
<dbReference type="InterPro" id="IPR002912">
    <property type="entry name" value="ACT_dom"/>
</dbReference>
<dbReference type="EC" id="3.5.1.10" evidence="3 4"/>
<dbReference type="PROSITE" id="PS51671">
    <property type="entry name" value="ACT"/>
    <property type="match status" value="1"/>
</dbReference>
<dbReference type="PRINTS" id="PR01575">
    <property type="entry name" value="FFH4HYDRLASE"/>
</dbReference>
<dbReference type="Proteomes" id="UP000252558">
    <property type="component" value="Unassembled WGS sequence"/>
</dbReference>
<keyword evidence="2 3" id="KW-0378">Hydrolase</keyword>
<evidence type="ECO:0000313" key="7">
    <source>
        <dbReference type="Proteomes" id="UP000252558"/>
    </source>
</evidence>
<dbReference type="HAMAP" id="MF_01927">
    <property type="entry name" value="PurU"/>
    <property type="match status" value="1"/>
</dbReference>
<keyword evidence="1 3" id="KW-0554">One-carbon metabolism</keyword>
<dbReference type="GO" id="GO:0008864">
    <property type="term" value="F:formyltetrahydrofolate deformylase activity"/>
    <property type="evidence" value="ECO:0007669"/>
    <property type="project" value="UniProtKB-UniRule"/>
</dbReference>
<dbReference type="InterPro" id="IPR002376">
    <property type="entry name" value="Formyl_transf_N"/>
</dbReference>
<accession>A0A368N6K3</accession>
<dbReference type="AlphaFoldDB" id="A0A368N6K3"/>
<organism evidence="6 7">
    <name type="scientific">Corallincola holothuriorum</name>
    <dbReference type="NCBI Taxonomy" id="2282215"/>
    <lineage>
        <taxon>Bacteria</taxon>
        <taxon>Pseudomonadati</taxon>
        <taxon>Pseudomonadota</taxon>
        <taxon>Gammaproteobacteria</taxon>
        <taxon>Alteromonadales</taxon>
        <taxon>Psychromonadaceae</taxon>
        <taxon>Corallincola</taxon>
    </lineage>
</organism>
<comment type="catalytic activity">
    <reaction evidence="3">
        <text>(6R)-10-formyltetrahydrofolate + H2O = (6S)-5,6,7,8-tetrahydrofolate + formate + H(+)</text>
        <dbReference type="Rhea" id="RHEA:19833"/>
        <dbReference type="ChEBI" id="CHEBI:15377"/>
        <dbReference type="ChEBI" id="CHEBI:15378"/>
        <dbReference type="ChEBI" id="CHEBI:15740"/>
        <dbReference type="ChEBI" id="CHEBI:57453"/>
        <dbReference type="ChEBI" id="CHEBI:195366"/>
        <dbReference type="EC" id="3.5.1.10"/>
    </reaction>
</comment>
<dbReference type="InterPro" id="IPR044074">
    <property type="entry name" value="PurU_ACT"/>
</dbReference>
<comment type="similarity">
    <text evidence="3">Belongs to the PurU family.</text>
</comment>
<dbReference type="SUPFAM" id="SSF55021">
    <property type="entry name" value="ACT-like"/>
    <property type="match status" value="1"/>
</dbReference>
<dbReference type="NCBIfam" id="NF004684">
    <property type="entry name" value="PRK06027.1"/>
    <property type="match status" value="1"/>
</dbReference>
<dbReference type="PANTHER" id="PTHR42706">
    <property type="entry name" value="FORMYLTETRAHYDROFOLATE DEFORMYLASE"/>
    <property type="match status" value="1"/>
</dbReference>
<dbReference type="Gene3D" id="3.40.50.170">
    <property type="entry name" value="Formyl transferase, N-terminal domain"/>
    <property type="match status" value="1"/>
</dbReference>
<reference evidence="6 7" key="1">
    <citation type="submission" date="2018-07" db="EMBL/GenBank/DDBJ databases">
        <title>Corallincola holothuriorum sp. nov., a new facultative anaerobe isolated from sea cucumber Apostichopus japonicus.</title>
        <authorList>
            <person name="Xia H."/>
        </authorList>
    </citation>
    <scope>NUCLEOTIDE SEQUENCE [LARGE SCALE GENOMIC DNA]</scope>
    <source>
        <strain evidence="6 7">C4</strain>
    </source>
</reference>
<evidence type="ECO:0000256" key="4">
    <source>
        <dbReference type="NCBIfam" id="TIGR00655"/>
    </source>
</evidence>
<dbReference type="RefSeq" id="WP_114339710.1">
    <property type="nucleotide sequence ID" value="NZ_QPID01000012.1"/>
</dbReference>
<comment type="pathway">
    <text evidence="3">Purine metabolism; IMP biosynthesis via de novo pathway; formate from 10-formyl-5,6,7,8-tetrahydrofolate: step 1/1.</text>
</comment>
<keyword evidence="3" id="KW-0658">Purine biosynthesis</keyword>
<feature type="active site" evidence="3">
    <location>
        <position position="233"/>
    </location>
</feature>
<dbReference type="Pfam" id="PF00551">
    <property type="entry name" value="Formyl_trans_N"/>
    <property type="match status" value="1"/>
</dbReference>
<dbReference type="Gene3D" id="3.30.70.260">
    <property type="match status" value="1"/>
</dbReference>